<feature type="transmembrane region" description="Helical" evidence="2">
    <location>
        <begin position="48"/>
        <end position="69"/>
    </location>
</feature>
<keyword evidence="2" id="KW-0812">Transmembrane</keyword>
<evidence type="ECO:0000256" key="2">
    <source>
        <dbReference type="SAM" id="Phobius"/>
    </source>
</evidence>
<keyword evidence="2" id="KW-0472">Membrane</keyword>
<proteinExistence type="predicted"/>
<name>A0AAU9QU98_9VIBR</name>
<accession>A0AAU9QU98</accession>
<evidence type="ECO:0000313" key="3">
    <source>
        <dbReference type="EMBL" id="CAH1600665.1"/>
    </source>
</evidence>
<comment type="caution">
    <text evidence="3">The sequence shown here is derived from an EMBL/GenBank/DDBJ whole genome shotgun (WGS) entry which is preliminary data.</text>
</comment>
<gene>
    <name evidence="3" type="ORF">THF1A12_420037</name>
</gene>
<sequence>MLVGSSAVKNASGEPSKKALTPDSDEADSELLFMYQIPPTTVAAETRALVMIMAINRAIICCLVITFFLDD</sequence>
<dbReference type="Proteomes" id="UP001295462">
    <property type="component" value="Unassembled WGS sequence"/>
</dbReference>
<feature type="region of interest" description="Disordered" evidence="1">
    <location>
        <begin position="1"/>
        <end position="24"/>
    </location>
</feature>
<reference evidence="3" key="1">
    <citation type="submission" date="2022-01" db="EMBL/GenBank/DDBJ databases">
        <authorList>
            <person name="Lagorce A."/>
        </authorList>
    </citation>
    <scope>NUCLEOTIDE SEQUENCE</scope>
    <source>
        <strain evidence="3">Th15_F1_A12</strain>
    </source>
</reference>
<dbReference type="AlphaFoldDB" id="A0AAU9QU98"/>
<dbReference type="EMBL" id="CAKMUD010000097">
    <property type="protein sequence ID" value="CAH1600665.1"/>
    <property type="molecule type" value="Genomic_DNA"/>
</dbReference>
<keyword evidence="2" id="KW-1133">Transmembrane helix</keyword>
<evidence type="ECO:0000256" key="1">
    <source>
        <dbReference type="SAM" id="MobiDB-lite"/>
    </source>
</evidence>
<evidence type="ECO:0000313" key="4">
    <source>
        <dbReference type="Proteomes" id="UP001295462"/>
    </source>
</evidence>
<organism evidence="3 4">
    <name type="scientific">Vibrio jasicida</name>
    <dbReference type="NCBI Taxonomy" id="766224"/>
    <lineage>
        <taxon>Bacteria</taxon>
        <taxon>Pseudomonadati</taxon>
        <taxon>Pseudomonadota</taxon>
        <taxon>Gammaproteobacteria</taxon>
        <taxon>Vibrionales</taxon>
        <taxon>Vibrionaceae</taxon>
        <taxon>Vibrio</taxon>
    </lineage>
</organism>
<protein>
    <submittedName>
        <fullName evidence="3">Uncharacterized protein</fullName>
    </submittedName>
</protein>